<proteinExistence type="predicted"/>
<dbReference type="EMBL" id="CM046398">
    <property type="protein sequence ID" value="KAI8532168.1"/>
    <property type="molecule type" value="Genomic_DNA"/>
</dbReference>
<sequence length="318" mass="34324">MLITSSTLQVSESLTNLYRDRKMGSKDNVCAPVLFLLAVIASGIRLSQGTNFTLVNSCNETIWPGITANYNSTGDDGFALKPGQSSIFSAPSGWGGRIWARTGCDFNQNTSTGKCQTGGCDSSLKCSGPGDPPFSIAEFNLGDIDYYDVSLVDGFNLPLTITPVKGTKGNCSVAGCDSDLRANCPEELVQKSDGKVVACRSACNVFDSDEYCCRGAFSDPVSCSPSNYSRIFKQACPAAYSYAHDDSTSVLTCSTTDYILTFCASRQVCCMNQTECTYHDKQLVCPGSKSSDGFKEFPQRLRILVLAFPMVMNSIFKF</sequence>
<gene>
    <name evidence="1" type="ORF">RHMOL_Rhmol11G0192600</name>
</gene>
<organism evidence="1 2">
    <name type="scientific">Rhododendron molle</name>
    <name type="common">Chinese azalea</name>
    <name type="synonym">Azalea mollis</name>
    <dbReference type="NCBI Taxonomy" id="49168"/>
    <lineage>
        <taxon>Eukaryota</taxon>
        <taxon>Viridiplantae</taxon>
        <taxon>Streptophyta</taxon>
        <taxon>Embryophyta</taxon>
        <taxon>Tracheophyta</taxon>
        <taxon>Spermatophyta</taxon>
        <taxon>Magnoliopsida</taxon>
        <taxon>eudicotyledons</taxon>
        <taxon>Gunneridae</taxon>
        <taxon>Pentapetalae</taxon>
        <taxon>asterids</taxon>
        <taxon>Ericales</taxon>
        <taxon>Ericaceae</taxon>
        <taxon>Ericoideae</taxon>
        <taxon>Rhodoreae</taxon>
        <taxon>Rhododendron</taxon>
    </lineage>
</organism>
<protein>
    <submittedName>
        <fullName evidence="1">Uncharacterized protein</fullName>
    </submittedName>
</protein>
<comment type="caution">
    <text evidence="1">The sequence shown here is derived from an EMBL/GenBank/DDBJ whole genome shotgun (WGS) entry which is preliminary data.</text>
</comment>
<reference evidence="1" key="1">
    <citation type="submission" date="2022-02" db="EMBL/GenBank/DDBJ databases">
        <title>Plant Genome Project.</title>
        <authorList>
            <person name="Zhang R.-G."/>
        </authorList>
    </citation>
    <scope>NUCLEOTIDE SEQUENCE</scope>
    <source>
        <strain evidence="1">AT1</strain>
    </source>
</reference>
<dbReference type="Proteomes" id="UP001062846">
    <property type="component" value="Chromosome 11"/>
</dbReference>
<evidence type="ECO:0000313" key="2">
    <source>
        <dbReference type="Proteomes" id="UP001062846"/>
    </source>
</evidence>
<evidence type="ECO:0000313" key="1">
    <source>
        <dbReference type="EMBL" id="KAI8532168.1"/>
    </source>
</evidence>
<name>A0ACC0LVM1_RHOML</name>
<accession>A0ACC0LVM1</accession>
<keyword evidence="2" id="KW-1185">Reference proteome</keyword>